<gene>
    <name evidence="2" type="ORF">ACJHVH_08480</name>
</gene>
<organism evidence="2 3">
    <name type="scientific">Moraxella oculi</name>
    <dbReference type="NCBI Taxonomy" id="2940516"/>
    <lineage>
        <taxon>Bacteria</taxon>
        <taxon>Pseudomonadati</taxon>
        <taxon>Pseudomonadota</taxon>
        <taxon>Gammaproteobacteria</taxon>
        <taxon>Moraxellales</taxon>
        <taxon>Moraxellaceae</taxon>
        <taxon>Moraxella</taxon>
    </lineage>
</organism>
<protein>
    <submittedName>
        <fullName evidence="2">Uncharacterized protein</fullName>
    </submittedName>
</protein>
<keyword evidence="1" id="KW-0732">Signal</keyword>
<sequence>MLTVETCNLRKNIVKKLSTLALSATIITTPAFAETTVYQTIPSTAPSVELSTQTTDLSFAFDDVENLQAVAMTDSEMQETEGAIAPVYALGVFAMSTGRFIATRYVSRNIAANAARSGCNVMCYGTSQQAKSLANQAYGRGNVTRHGPSGHQKHVDYSHYQPTVRKMNGVENKGHIFLWQSIS</sequence>
<feature type="signal peptide" evidence="1">
    <location>
        <begin position="1"/>
        <end position="33"/>
    </location>
</feature>
<evidence type="ECO:0000313" key="2">
    <source>
        <dbReference type="EMBL" id="MFL1733014.1"/>
    </source>
</evidence>
<comment type="caution">
    <text evidence="2">The sequence shown here is derived from an EMBL/GenBank/DDBJ whole genome shotgun (WGS) entry which is preliminary data.</text>
</comment>
<proteinExistence type="predicted"/>
<keyword evidence="3" id="KW-1185">Reference proteome</keyword>
<evidence type="ECO:0000256" key="1">
    <source>
        <dbReference type="SAM" id="SignalP"/>
    </source>
</evidence>
<accession>A0ABW8U7R3</accession>
<dbReference type="RefSeq" id="WP_407069518.1">
    <property type="nucleotide sequence ID" value="NZ_JBJJXE010000017.1"/>
</dbReference>
<name>A0ABW8U7R3_9GAMM</name>
<reference evidence="2 3" key="1">
    <citation type="submission" date="2024-11" db="EMBL/GenBank/DDBJ databases">
        <title>First Report of Moraxella oculi in Brazil in an Infectious Bovine Keratoconjunctivitis Outbreak.</title>
        <authorList>
            <person name="Carvalho C.V."/>
            <person name="Domingues R."/>
            <person name="Coutinho C."/>
            <person name="Honorio N.T.B.S."/>
            <person name="Faza D.R.L.R."/>
            <person name="Carvalho W.A."/>
            <person name="Machado A.B.F."/>
            <person name="Martins M.F."/>
            <person name="Gaspar E.B."/>
        </authorList>
    </citation>
    <scope>NUCLEOTIDE SEQUENCE [LARGE SCALE GENOMIC DNA]</scope>
    <source>
        <strain evidence="2 3">2117LE</strain>
    </source>
</reference>
<evidence type="ECO:0000313" key="3">
    <source>
        <dbReference type="Proteomes" id="UP001624684"/>
    </source>
</evidence>
<feature type="chain" id="PRO_5045420729" evidence="1">
    <location>
        <begin position="34"/>
        <end position="183"/>
    </location>
</feature>
<dbReference type="Proteomes" id="UP001624684">
    <property type="component" value="Unassembled WGS sequence"/>
</dbReference>
<dbReference type="EMBL" id="JBJJXE010000017">
    <property type="protein sequence ID" value="MFL1733014.1"/>
    <property type="molecule type" value="Genomic_DNA"/>
</dbReference>